<dbReference type="PANTHER" id="PTHR42929:SF1">
    <property type="entry name" value="INNER MEMBRANE ABC TRANSPORTER PERMEASE PROTEIN YDCU-RELATED"/>
    <property type="match status" value="1"/>
</dbReference>
<feature type="domain" description="ABC transmembrane type-1" evidence="9">
    <location>
        <begin position="76"/>
        <end position="280"/>
    </location>
</feature>
<dbReference type="PROSITE" id="PS50928">
    <property type="entry name" value="ABC_TM1"/>
    <property type="match status" value="1"/>
</dbReference>
<dbReference type="STRING" id="714315.GCA_000516535_01871"/>
<dbReference type="Pfam" id="PF00528">
    <property type="entry name" value="BPD_transp_1"/>
    <property type="match status" value="1"/>
</dbReference>
<evidence type="ECO:0000259" key="9">
    <source>
        <dbReference type="PROSITE" id="PS50928"/>
    </source>
</evidence>
<feature type="transmembrane region" description="Helical" evidence="8">
    <location>
        <begin position="82"/>
        <end position="102"/>
    </location>
</feature>
<evidence type="ECO:0000256" key="8">
    <source>
        <dbReference type="RuleBase" id="RU363032"/>
    </source>
</evidence>
<proteinExistence type="inferred from homology"/>
<dbReference type="Gene3D" id="1.10.3720.10">
    <property type="entry name" value="MetI-like"/>
    <property type="match status" value="1"/>
</dbReference>
<evidence type="ECO:0000256" key="6">
    <source>
        <dbReference type="ARBA" id="ARBA00022989"/>
    </source>
</evidence>
<comment type="subcellular location">
    <subcellularLocation>
        <location evidence="1 8">Cell membrane</location>
        <topology evidence="1 8">Multi-pass membrane protein</topology>
    </subcellularLocation>
</comment>
<keyword evidence="6 8" id="KW-1133">Transmembrane helix</keyword>
<feature type="transmembrane region" description="Helical" evidence="8">
    <location>
        <begin position="109"/>
        <end position="134"/>
    </location>
</feature>
<evidence type="ECO:0000256" key="5">
    <source>
        <dbReference type="ARBA" id="ARBA00022692"/>
    </source>
</evidence>
<dbReference type="EMBL" id="AP019822">
    <property type="protein sequence ID" value="BBM36919.1"/>
    <property type="molecule type" value="Genomic_DNA"/>
</dbReference>
<evidence type="ECO:0000256" key="3">
    <source>
        <dbReference type="ARBA" id="ARBA00022448"/>
    </source>
</evidence>
<evidence type="ECO:0000313" key="10">
    <source>
        <dbReference type="EMBL" id="BBM36919.1"/>
    </source>
</evidence>
<name>A0A510JC66_9FUSO</name>
<keyword evidence="3 8" id="KW-0813">Transport</keyword>
<dbReference type="KEGG" id="lgo:JCM16774_1865"/>
<keyword evidence="5 8" id="KW-0812">Transmembrane</keyword>
<evidence type="ECO:0000313" key="11">
    <source>
        <dbReference type="Proteomes" id="UP000321606"/>
    </source>
</evidence>
<feature type="transmembrane region" description="Helical" evidence="8">
    <location>
        <begin position="262"/>
        <end position="281"/>
    </location>
</feature>
<dbReference type="InterPro" id="IPR035906">
    <property type="entry name" value="MetI-like_sf"/>
</dbReference>
<dbReference type="SUPFAM" id="SSF161098">
    <property type="entry name" value="MetI-like"/>
    <property type="match status" value="1"/>
</dbReference>
<evidence type="ECO:0000256" key="4">
    <source>
        <dbReference type="ARBA" id="ARBA00022475"/>
    </source>
</evidence>
<comment type="similarity">
    <text evidence="2">Belongs to the binding-protein-dependent transport system permease family. CysTW subfamily.</text>
</comment>
<evidence type="ECO:0000256" key="1">
    <source>
        <dbReference type="ARBA" id="ARBA00004651"/>
    </source>
</evidence>
<sequence>MAKKVIKKINEKGLLKWAYYLPISLWMTLFFGLPTLIIIAFSFLKKGAYGGIATPLKYTMAAYNLLFTSNDIIKVVVKTLNISVWITAVTLFLAIPVSYYISRSKYKNLWLLLIVIPFWTNFLVRIFSFIAILGNNGIVNQFLMKVFGLKTPLALLYNKNAVIIISVYVFLPYAILPLYSAIEKFDFSLLDAASDLGANKFQALMRVFIPGIKSGIVTAVIFTLVPAIGSYAVPDLVGGTDGIMLGNIIANRMFQLRDWPTASAISTVFIVITTFGVWLSMKMEKEEEE</sequence>
<dbReference type="Proteomes" id="UP000321606">
    <property type="component" value="Chromosome"/>
</dbReference>
<keyword evidence="7 8" id="KW-0472">Membrane</keyword>
<keyword evidence="4" id="KW-1003">Cell membrane</keyword>
<evidence type="ECO:0000256" key="7">
    <source>
        <dbReference type="ARBA" id="ARBA00023136"/>
    </source>
</evidence>
<feature type="transmembrane region" description="Helical" evidence="8">
    <location>
        <begin position="161"/>
        <end position="182"/>
    </location>
</feature>
<dbReference type="InterPro" id="IPR000515">
    <property type="entry name" value="MetI-like"/>
</dbReference>
<protein>
    <submittedName>
        <fullName evidence="10">Binding-protein-dependent transport system innermembrane protein</fullName>
    </submittedName>
</protein>
<dbReference type="GO" id="GO:0055085">
    <property type="term" value="P:transmembrane transport"/>
    <property type="evidence" value="ECO:0007669"/>
    <property type="project" value="InterPro"/>
</dbReference>
<accession>A0A510JC66</accession>
<dbReference type="AlphaFoldDB" id="A0A510JC66"/>
<feature type="transmembrane region" description="Helical" evidence="8">
    <location>
        <begin position="20"/>
        <end position="44"/>
    </location>
</feature>
<organism evidence="10 11">
    <name type="scientific">Pseudoleptotrichia goodfellowii</name>
    <dbReference type="NCBI Taxonomy" id="157692"/>
    <lineage>
        <taxon>Bacteria</taxon>
        <taxon>Fusobacteriati</taxon>
        <taxon>Fusobacteriota</taxon>
        <taxon>Fusobacteriia</taxon>
        <taxon>Fusobacteriales</taxon>
        <taxon>Leptotrichiaceae</taxon>
        <taxon>Pseudoleptotrichia</taxon>
    </lineage>
</organism>
<reference evidence="10 11" key="1">
    <citation type="submission" date="2019-07" db="EMBL/GenBank/DDBJ databases">
        <title>Complete Genome Sequence of Leptotrichia goodfellowii Strain JCM 16774.</title>
        <authorList>
            <person name="Watanabe S."/>
            <person name="Cui L."/>
        </authorList>
    </citation>
    <scope>NUCLEOTIDE SEQUENCE [LARGE SCALE GENOMIC DNA]</scope>
    <source>
        <strain evidence="10 11">JCM16774</strain>
    </source>
</reference>
<gene>
    <name evidence="10" type="ORF">JCM16774_1865</name>
</gene>
<dbReference type="GO" id="GO:0005886">
    <property type="term" value="C:plasma membrane"/>
    <property type="evidence" value="ECO:0007669"/>
    <property type="project" value="UniProtKB-SubCell"/>
</dbReference>
<dbReference type="PANTHER" id="PTHR42929">
    <property type="entry name" value="INNER MEMBRANE ABC TRANSPORTER PERMEASE PROTEIN YDCU-RELATED-RELATED"/>
    <property type="match status" value="1"/>
</dbReference>
<dbReference type="CDD" id="cd06261">
    <property type="entry name" value="TM_PBP2"/>
    <property type="match status" value="1"/>
</dbReference>
<evidence type="ECO:0000256" key="2">
    <source>
        <dbReference type="ARBA" id="ARBA00007069"/>
    </source>
</evidence>